<dbReference type="InterPro" id="IPR005334">
    <property type="entry name" value="Tctex-1-like"/>
</dbReference>
<organism evidence="2 3">
    <name type="scientific">Dinothrombium tinctorium</name>
    <dbReference type="NCBI Taxonomy" id="1965070"/>
    <lineage>
        <taxon>Eukaryota</taxon>
        <taxon>Metazoa</taxon>
        <taxon>Ecdysozoa</taxon>
        <taxon>Arthropoda</taxon>
        <taxon>Chelicerata</taxon>
        <taxon>Arachnida</taxon>
        <taxon>Acari</taxon>
        <taxon>Acariformes</taxon>
        <taxon>Trombidiformes</taxon>
        <taxon>Prostigmata</taxon>
        <taxon>Anystina</taxon>
        <taxon>Parasitengona</taxon>
        <taxon>Trombidioidea</taxon>
        <taxon>Trombidiidae</taxon>
        <taxon>Dinothrombium</taxon>
    </lineage>
</organism>
<gene>
    <name evidence="2" type="ORF">B4U79_04912</name>
</gene>
<dbReference type="GO" id="GO:0005868">
    <property type="term" value="C:cytoplasmic dynein complex"/>
    <property type="evidence" value="ECO:0007669"/>
    <property type="project" value="TreeGrafter"/>
</dbReference>
<keyword evidence="3" id="KW-1185">Reference proteome</keyword>
<accession>A0A443R003</accession>
<evidence type="ECO:0000313" key="3">
    <source>
        <dbReference type="Proteomes" id="UP000285301"/>
    </source>
</evidence>
<name>A0A443R003_9ACAR</name>
<dbReference type="OrthoDB" id="10059120at2759"/>
<dbReference type="PANTHER" id="PTHR21255">
    <property type="entry name" value="T-COMPLEX-ASSOCIATED-TESTIS-EXPRESSED 1/ DYNEIN LIGHT CHAIN"/>
    <property type="match status" value="1"/>
</dbReference>
<dbReference type="PANTHER" id="PTHR21255:SF19">
    <property type="entry name" value="DYNEIN LIGHT CHAIN TCTEX-TYPE 1"/>
    <property type="match status" value="1"/>
</dbReference>
<protein>
    <submittedName>
        <fullName evidence="2">Dynein light chain Tctex-type 1-like protein</fullName>
    </submittedName>
</protein>
<comment type="similarity">
    <text evidence="1">Belongs to the dynein light chain Tctex-type family.</text>
</comment>
<dbReference type="EMBL" id="NCKU01002892">
    <property type="protein sequence ID" value="RWS08601.1"/>
    <property type="molecule type" value="Genomic_DNA"/>
</dbReference>
<dbReference type="STRING" id="1965070.A0A443R003"/>
<dbReference type="InterPro" id="IPR038586">
    <property type="entry name" value="Tctex-1-like_sf"/>
</dbReference>
<dbReference type="Proteomes" id="UP000285301">
    <property type="component" value="Unassembled WGS sequence"/>
</dbReference>
<dbReference type="Gene3D" id="3.30.1140.40">
    <property type="entry name" value="Tctex-1"/>
    <property type="match status" value="1"/>
</dbReference>
<dbReference type="Pfam" id="PF03645">
    <property type="entry name" value="Tctex-1"/>
    <property type="match status" value="1"/>
</dbReference>
<reference evidence="2 3" key="1">
    <citation type="journal article" date="2018" name="Gigascience">
        <title>Genomes of trombidid mites reveal novel predicted allergens and laterally-transferred genes associated with secondary metabolism.</title>
        <authorList>
            <person name="Dong X."/>
            <person name="Chaisiri K."/>
            <person name="Xia D."/>
            <person name="Armstrong S.D."/>
            <person name="Fang Y."/>
            <person name="Donnelly M.J."/>
            <person name="Kadowaki T."/>
            <person name="McGarry J.W."/>
            <person name="Darby A.C."/>
            <person name="Makepeace B.L."/>
        </authorList>
    </citation>
    <scope>NUCLEOTIDE SEQUENCE [LARGE SCALE GENOMIC DNA]</scope>
    <source>
        <strain evidence="2">UoL-WK</strain>
    </source>
</reference>
<sequence>MGEKANDANVAINMDEVKRMAQETIESVIANNVFVHSKVNQWVNTITEQQTLTVLHLTASIKIRVFIDRFNDLVTCLILQKIGAGLHTSSACIWDTSTDRNCIIRWENKNMHCIVEIFALSI</sequence>
<dbReference type="AlphaFoldDB" id="A0A443R003"/>
<comment type="caution">
    <text evidence="2">The sequence shown here is derived from an EMBL/GenBank/DDBJ whole genome shotgun (WGS) entry which is preliminary data.</text>
</comment>
<dbReference type="GO" id="GO:0007018">
    <property type="term" value="P:microtubule-based movement"/>
    <property type="evidence" value="ECO:0007669"/>
    <property type="project" value="TreeGrafter"/>
</dbReference>
<dbReference type="CDD" id="cd21455">
    <property type="entry name" value="DLC-like_DYNLT1_DYNLT3"/>
    <property type="match status" value="1"/>
</dbReference>
<evidence type="ECO:0000256" key="1">
    <source>
        <dbReference type="ARBA" id="ARBA00005361"/>
    </source>
</evidence>
<proteinExistence type="inferred from homology"/>
<dbReference type="GO" id="GO:0045505">
    <property type="term" value="F:dynein intermediate chain binding"/>
    <property type="evidence" value="ECO:0007669"/>
    <property type="project" value="TreeGrafter"/>
</dbReference>
<dbReference type="GO" id="GO:0005737">
    <property type="term" value="C:cytoplasm"/>
    <property type="evidence" value="ECO:0007669"/>
    <property type="project" value="TreeGrafter"/>
</dbReference>
<evidence type="ECO:0000313" key="2">
    <source>
        <dbReference type="EMBL" id="RWS08601.1"/>
    </source>
</evidence>